<accession>A0AAW2IXH4</accession>
<name>A0AAW2IXH4_SESRA</name>
<comment type="caution">
    <text evidence="2">The sequence shown here is derived from an EMBL/GenBank/DDBJ whole genome shotgun (WGS) entry which is preliminary data.</text>
</comment>
<feature type="region of interest" description="Disordered" evidence="1">
    <location>
        <begin position="1"/>
        <end position="68"/>
    </location>
</feature>
<organism evidence="2">
    <name type="scientific">Sesamum radiatum</name>
    <name type="common">Black benniseed</name>
    <dbReference type="NCBI Taxonomy" id="300843"/>
    <lineage>
        <taxon>Eukaryota</taxon>
        <taxon>Viridiplantae</taxon>
        <taxon>Streptophyta</taxon>
        <taxon>Embryophyta</taxon>
        <taxon>Tracheophyta</taxon>
        <taxon>Spermatophyta</taxon>
        <taxon>Magnoliopsida</taxon>
        <taxon>eudicotyledons</taxon>
        <taxon>Gunneridae</taxon>
        <taxon>Pentapetalae</taxon>
        <taxon>asterids</taxon>
        <taxon>lamiids</taxon>
        <taxon>Lamiales</taxon>
        <taxon>Pedaliaceae</taxon>
        <taxon>Sesamum</taxon>
    </lineage>
</organism>
<dbReference type="EMBL" id="JACGWJ010000921">
    <property type="protein sequence ID" value="KAL0286817.1"/>
    <property type="molecule type" value="Genomic_DNA"/>
</dbReference>
<feature type="compositionally biased region" description="Basic and acidic residues" evidence="1">
    <location>
        <begin position="1"/>
        <end position="15"/>
    </location>
</feature>
<feature type="compositionally biased region" description="Low complexity" evidence="1">
    <location>
        <begin position="51"/>
        <end position="61"/>
    </location>
</feature>
<proteinExistence type="predicted"/>
<reference evidence="2" key="2">
    <citation type="journal article" date="2024" name="Plant">
        <title>Genomic evolution and insights into agronomic trait innovations of Sesamum species.</title>
        <authorList>
            <person name="Miao H."/>
            <person name="Wang L."/>
            <person name="Qu L."/>
            <person name="Liu H."/>
            <person name="Sun Y."/>
            <person name="Le M."/>
            <person name="Wang Q."/>
            <person name="Wei S."/>
            <person name="Zheng Y."/>
            <person name="Lin W."/>
            <person name="Duan Y."/>
            <person name="Cao H."/>
            <person name="Xiong S."/>
            <person name="Wang X."/>
            <person name="Wei L."/>
            <person name="Li C."/>
            <person name="Ma Q."/>
            <person name="Ju M."/>
            <person name="Zhao R."/>
            <person name="Li G."/>
            <person name="Mu C."/>
            <person name="Tian Q."/>
            <person name="Mei H."/>
            <person name="Zhang T."/>
            <person name="Gao T."/>
            <person name="Zhang H."/>
        </authorList>
    </citation>
    <scope>NUCLEOTIDE SEQUENCE</scope>
    <source>
        <strain evidence="2">G02</strain>
    </source>
</reference>
<reference evidence="2" key="1">
    <citation type="submission" date="2020-06" db="EMBL/GenBank/DDBJ databases">
        <authorList>
            <person name="Li T."/>
            <person name="Hu X."/>
            <person name="Zhang T."/>
            <person name="Song X."/>
            <person name="Zhang H."/>
            <person name="Dai N."/>
            <person name="Sheng W."/>
            <person name="Hou X."/>
            <person name="Wei L."/>
        </authorList>
    </citation>
    <scope>NUCLEOTIDE SEQUENCE</scope>
    <source>
        <strain evidence="2">G02</strain>
        <tissue evidence="2">Leaf</tissue>
    </source>
</reference>
<evidence type="ECO:0000313" key="2">
    <source>
        <dbReference type="EMBL" id="KAL0286817.1"/>
    </source>
</evidence>
<feature type="compositionally biased region" description="Polar residues" evidence="1">
    <location>
        <begin position="29"/>
        <end position="38"/>
    </location>
</feature>
<sequence length="68" mass="7615">MRPRTSLDSRPRTLLDSRPGTSPDLVQDQVPTKQSAQEAHTHGSPHSHVAPRQPRCQQPPRITSAVEW</sequence>
<gene>
    <name evidence="2" type="ORF">Sradi_7138700</name>
</gene>
<protein>
    <submittedName>
        <fullName evidence="2">Uncharacterized protein</fullName>
    </submittedName>
</protein>
<dbReference type="AlphaFoldDB" id="A0AAW2IXH4"/>
<evidence type="ECO:0000256" key="1">
    <source>
        <dbReference type="SAM" id="MobiDB-lite"/>
    </source>
</evidence>